<dbReference type="EMBL" id="LAZR01035957">
    <property type="protein sequence ID" value="KKL26105.1"/>
    <property type="molecule type" value="Genomic_DNA"/>
</dbReference>
<proteinExistence type="predicted"/>
<reference evidence="1" key="1">
    <citation type="journal article" date="2015" name="Nature">
        <title>Complex archaea that bridge the gap between prokaryotes and eukaryotes.</title>
        <authorList>
            <person name="Spang A."/>
            <person name="Saw J.H."/>
            <person name="Jorgensen S.L."/>
            <person name="Zaremba-Niedzwiedzka K."/>
            <person name="Martijn J."/>
            <person name="Lind A.E."/>
            <person name="van Eijk R."/>
            <person name="Schleper C."/>
            <person name="Guy L."/>
            <person name="Ettema T.J."/>
        </authorList>
    </citation>
    <scope>NUCLEOTIDE SEQUENCE</scope>
</reference>
<evidence type="ECO:0000313" key="1">
    <source>
        <dbReference type="EMBL" id="KKL26105.1"/>
    </source>
</evidence>
<accession>A0A0F9BW28</accession>
<organism evidence="1">
    <name type="scientific">marine sediment metagenome</name>
    <dbReference type="NCBI Taxonomy" id="412755"/>
    <lineage>
        <taxon>unclassified sequences</taxon>
        <taxon>metagenomes</taxon>
        <taxon>ecological metagenomes</taxon>
    </lineage>
</organism>
<sequence>MASLNQIWNKLLEQGVEIGDIKADVREVKTKLEGNGFAGTVARVEGDIKRVWKWVGTHPRVCPVVARKGRELARTTLVLAGVVAVFQGFEYLGKWRGWW</sequence>
<gene>
    <name evidence="1" type="ORF">LCGC14_2398600</name>
</gene>
<name>A0A0F9BW28_9ZZZZ</name>
<comment type="caution">
    <text evidence="1">The sequence shown here is derived from an EMBL/GenBank/DDBJ whole genome shotgun (WGS) entry which is preliminary data.</text>
</comment>
<dbReference type="AlphaFoldDB" id="A0A0F9BW28"/>
<protein>
    <submittedName>
        <fullName evidence="1">Uncharacterized protein</fullName>
    </submittedName>
</protein>